<dbReference type="Gene3D" id="3.40.50.1000">
    <property type="entry name" value="HAD superfamily/HAD-like"/>
    <property type="match status" value="2"/>
</dbReference>
<dbReference type="PANTHER" id="PTHR19288:SF46">
    <property type="entry name" value="HALOACID DEHALOGENASE-LIKE HYDROLASE DOMAIN-CONTAINING PROTEIN 2"/>
    <property type="match status" value="1"/>
</dbReference>
<dbReference type="SUPFAM" id="SSF56784">
    <property type="entry name" value="HAD-like"/>
    <property type="match status" value="1"/>
</dbReference>
<evidence type="ECO:0000313" key="2">
    <source>
        <dbReference type="EMBL" id="MCZ4281358.1"/>
    </source>
</evidence>
<keyword evidence="3" id="KW-1185">Reference proteome</keyword>
<evidence type="ECO:0000256" key="1">
    <source>
        <dbReference type="PIRNR" id="PIRNR000915"/>
    </source>
</evidence>
<dbReference type="InterPro" id="IPR036412">
    <property type="entry name" value="HAD-like_sf"/>
</dbReference>
<dbReference type="SFLD" id="SFLDS00003">
    <property type="entry name" value="Haloacid_Dehalogenase"/>
    <property type="match status" value="1"/>
</dbReference>
<dbReference type="NCBIfam" id="TIGR01460">
    <property type="entry name" value="HAD-SF-IIA"/>
    <property type="match status" value="1"/>
</dbReference>
<dbReference type="InterPro" id="IPR023214">
    <property type="entry name" value="HAD_sf"/>
</dbReference>
<dbReference type="PIRSF" id="PIRSF000915">
    <property type="entry name" value="PGP-type_phosphatase"/>
    <property type="match status" value="1"/>
</dbReference>
<proteinExistence type="inferred from homology"/>
<gene>
    <name evidence="2" type="ORF">O4H49_11255</name>
</gene>
<dbReference type="EMBL" id="JAPWGY010000003">
    <property type="protein sequence ID" value="MCZ4281358.1"/>
    <property type="molecule type" value="Genomic_DNA"/>
</dbReference>
<dbReference type="InterPro" id="IPR006357">
    <property type="entry name" value="HAD-SF_hydro_IIA"/>
</dbReference>
<dbReference type="Pfam" id="PF13242">
    <property type="entry name" value="Hydrolase_like"/>
    <property type="match status" value="1"/>
</dbReference>
<organism evidence="2 3">
    <name type="scientific">Kiloniella laminariae</name>
    <dbReference type="NCBI Taxonomy" id="454162"/>
    <lineage>
        <taxon>Bacteria</taxon>
        <taxon>Pseudomonadati</taxon>
        <taxon>Pseudomonadota</taxon>
        <taxon>Alphaproteobacteria</taxon>
        <taxon>Rhodospirillales</taxon>
        <taxon>Kiloniellaceae</taxon>
        <taxon>Kiloniella</taxon>
    </lineage>
</organism>
<comment type="caution">
    <text evidence="2">The sequence shown here is derived from an EMBL/GenBank/DDBJ whole genome shotgun (WGS) entry which is preliminary data.</text>
</comment>
<evidence type="ECO:0000313" key="3">
    <source>
        <dbReference type="Proteomes" id="UP001069802"/>
    </source>
</evidence>
<name>A0ABT4LJS5_9PROT</name>
<comment type="similarity">
    <text evidence="1">Belongs to the HAD-like hydrolase superfamily.</text>
</comment>
<dbReference type="GO" id="GO:0016787">
    <property type="term" value="F:hydrolase activity"/>
    <property type="evidence" value="ECO:0007669"/>
    <property type="project" value="UniProtKB-KW"/>
</dbReference>
<reference evidence="2" key="1">
    <citation type="submission" date="2022-12" db="EMBL/GenBank/DDBJ databases">
        <title>Bacterial isolates from different developmental stages of Nematostella vectensis.</title>
        <authorList>
            <person name="Fraune S."/>
        </authorList>
    </citation>
    <scope>NUCLEOTIDE SEQUENCE</scope>
    <source>
        <strain evidence="2">G21630-S1</strain>
    </source>
</reference>
<dbReference type="PANTHER" id="PTHR19288">
    <property type="entry name" value="4-NITROPHENYLPHOSPHATASE-RELATED"/>
    <property type="match status" value="1"/>
</dbReference>
<dbReference type="Proteomes" id="UP001069802">
    <property type="component" value="Unassembled WGS sequence"/>
</dbReference>
<protein>
    <submittedName>
        <fullName evidence="2">HAD-IIA family hydrolase</fullName>
    </submittedName>
</protein>
<dbReference type="SFLD" id="SFLDG01139">
    <property type="entry name" value="C2.A:_Pyridoxal_Phosphate_Phos"/>
    <property type="match status" value="1"/>
</dbReference>
<keyword evidence="2" id="KW-0378">Hydrolase</keyword>
<dbReference type="Pfam" id="PF13344">
    <property type="entry name" value="Hydrolase_6"/>
    <property type="match status" value="1"/>
</dbReference>
<accession>A0ABT4LJS5</accession>
<sequence>MQQISALLFDLDGTVYRGSDAIPGASDFIQSLKARNIPFLFVTNRGNRRPEQVARQLVEMGIPCTADDVLTSAQAVAMQLEKGTRAYCLGEEGLTSVLEEAGIRITEENAQAVIVSYDRGMNYEKLSKALRLIDGGARFIATNTDRLITVEDGILPEAGPLVAAVQAATGKEPEVFGKPERPIMDAALARLGKAASDCAIIGDNLFTDILAGHKSGMKSILILTGVATRAEGEAAQHKPTWIVENYQELEQLLFDE</sequence>
<dbReference type="RefSeq" id="WP_269423517.1">
    <property type="nucleotide sequence ID" value="NZ_JAPWGY010000003.1"/>
</dbReference>